<keyword evidence="2" id="KW-0732">Signal</keyword>
<name>A0ABS5EJV3_9PROT</name>
<proteinExistence type="predicted"/>
<accession>A0ABS5EJV3</accession>
<feature type="compositionally biased region" description="Pro residues" evidence="1">
    <location>
        <begin position="47"/>
        <end position="67"/>
    </location>
</feature>
<comment type="caution">
    <text evidence="3">The sequence shown here is derived from an EMBL/GenBank/DDBJ whole genome shotgun (WGS) entry which is preliminary data.</text>
</comment>
<dbReference type="RefSeq" id="WP_211869971.1">
    <property type="nucleotide sequence ID" value="NZ_JAAEDI010000017.1"/>
</dbReference>
<organism evidence="3 4">
    <name type="scientific">Neoroseomonas terrae</name>
    <dbReference type="NCBI Taxonomy" id="424799"/>
    <lineage>
        <taxon>Bacteria</taxon>
        <taxon>Pseudomonadati</taxon>
        <taxon>Pseudomonadota</taxon>
        <taxon>Alphaproteobacteria</taxon>
        <taxon>Acetobacterales</taxon>
        <taxon>Acetobacteraceae</taxon>
        <taxon>Neoroseomonas</taxon>
    </lineage>
</organism>
<feature type="chain" id="PRO_5046585227" evidence="2">
    <location>
        <begin position="23"/>
        <end position="102"/>
    </location>
</feature>
<keyword evidence="4" id="KW-1185">Reference proteome</keyword>
<feature type="region of interest" description="Disordered" evidence="1">
    <location>
        <begin position="47"/>
        <end position="102"/>
    </location>
</feature>
<reference evidence="4" key="1">
    <citation type="journal article" date="2021" name="Syst. Appl. Microbiol.">
        <title>Roseomonas hellenica sp. nov., isolated from roots of wild-growing Alkanna tinctoria.</title>
        <authorList>
            <person name="Rat A."/>
            <person name="Naranjo H.D."/>
            <person name="Lebbe L."/>
            <person name="Cnockaert M."/>
            <person name="Krigas N."/>
            <person name="Grigoriadou K."/>
            <person name="Maloupa E."/>
            <person name="Willems A."/>
        </authorList>
    </citation>
    <scope>NUCLEOTIDE SEQUENCE [LARGE SCALE GENOMIC DNA]</scope>
    <source>
        <strain evidence="4">LMG 31159</strain>
    </source>
</reference>
<dbReference type="EMBL" id="JAAEDI010000017">
    <property type="protein sequence ID" value="MBR0651306.1"/>
    <property type="molecule type" value="Genomic_DNA"/>
</dbReference>
<evidence type="ECO:0000313" key="4">
    <source>
        <dbReference type="Proteomes" id="UP000698752"/>
    </source>
</evidence>
<feature type="signal peptide" evidence="2">
    <location>
        <begin position="1"/>
        <end position="22"/>
    </location>
</feature>
<evidence type="ECO:0000256" key="2">
    <source>
        <dbReference type="SAM" id="SignalP"/>
    </source>
</evidence>
<evidence type="ECO:0000256" key="1">
    <source>
        <dbReference type="SAM" id="MobiDB-lite"/>
    </source>
</evidence>
<feature type="compositionally biased region" description="Basic and acidic residues" evidence="1">
    <location>
        <begin position="77"/>
        <end position="102"/>
    </location>
</feature>
<evidence type="ECO:0000313" key="3">
    <source>
        <dbReference type="EMBL" id="MBR0651306.1"/>
    </source>
</evidence>
<gene>
    <name evidence="3" type="ORF">GXW78_16660</name>
</gene>
<dbReference type="Proteomes" id="UP000698752">
    <property type="component" value="Unassembled WGS sequence"/>
</dbReference>
<sequence>MNRLLPAAALLIATMAAAPACAYEAPYQPGWGPAPVTPVWYQRPAPPPPRWGWRPPPPRWHAAPPPRRWAAPPHRGRGWDGPRQTRYDHRRHDDRHRGDRRW</sequence>
<protein>
    <submittedName>
        <fullName evidence="3">Uncharacterized protein</fullName>
    </submittedName>
</protein>